<dbReference type="Pfam" id="PF08239">
    <property type="entry name" value="SH3_3"/>
    <property type="match status" value="1"/>
</dbReference>
<protein>
    <submittedName>
        <fullName evidence="2">Peptidoglycan DD-metalloendopeptidase family protein</fullName>
    </submittedName>
</protein>
<evidence type="ECO:0000259" key="1">
    <source>
        <dbReference type="PROSITE" id="PS51781"/>
    </source>
</evidence>
<evidence type="ECO:0000313" key="3">
    <source>
        <dbReference type="Proteomes" id="UP000659388"/>
    </source>
</evidence>
<dbReference type="PANTHER" id="PTHR21666:SF268">
    <property type="entry name" value="PEPTIDASE M23 DOMAIN-CONTAINING PROTEIN"/>
    <property type="match status" value="1"/>
</dbReference>
<proteinExistence type="predicted"/>
<organism evidence="2 3">
    <name type="scientific">Fulvivirga sediminis</name>
    <dbReference type="NCBI Taxonomy" id="2803949"/>
    <lineage>
        <taxon>Bacteria</taxon>
        <taxon>Pseudomonadati</taxon>
        <taxon>Bacteroidota</taxon>
        <taxon>Cytophagia</taxon>
        <taxon>Cytophagales</taxon>
        <taxon>Fulvivirgaceae</taxon>
        <taxon>Fulvivirga</taxon>
    </lineage>
</organism>
<evidence type="ECO:0000313" key="2">
    <source>
        <dbReference type="EMBL" id="MBL3657815.1"/>
    </source>
</evidence>
<dbReference type="CDD" id="cd12797">
    <property type="entry name" value="M23_peptidase"/>
    <property type="match status" value="1"/>
</dbReference>
<sequence>MKSFLLLSVVILLSSCNGIKSIKEAFSDKPPYQKYKESLTSAGLENTALAQKWIIAGQRALTDSIAIRLPFRETGYFTDTHPASRSFSFQANEGQILKIVCEATLEEQSYLFLDLFQYKGKEWKQVEHADSTMRMTYEIETTGRYLIRLQPPLLTKSYYDVQILIDPVLKNPVRGATNQSIGSFYGDPRDGGTRTHEGIDIFAARGTPVIAPTEGYITRVGSNRLGGNTIWLKDSKRGQSYYFAHLDKQLTQAGKKVMPGDTLGLVGNTGNAKSTPPHLHFGIYSQGSKDPIHYIKTISNTTVTFNTDYSAFSRYFITSPSYINLRSGPGSSYKVLCQLEKNTAVTPIGQHGDWLRIELPDHKQGYLFKKLISPIGAELEDLLLLSQPLYSSASNDAIPIMQLPDSTSAKVLGVFKNFSYIKTFNEQEGWISK</sequence>
<reference evidence="2" key="1">
    <citation type="submission" date="2021-01" db="EMBL/GenBank/DDBJ databases">
        <title>Fulvivirga kasyanovii gen. nov., sp nov., a novel member of the phylum Bacteroidetes isolated from seawater in a mussel farm.</title>
        <authorList>
            <person name="Zhao L.-H."/>
            <person name="Wang Z.-J."/>
        </authorList>
    </citation>
    <scope>NUCLEOTIDE SEQUENCE</scope>
    <source>
        <strain evidence="2">2943</strain>
    </source>
</reference>
<name>A0A937F8T2_9BACT</name>
<dbReference type="GO" id="GO:0004222">
    <property type="term" value="F:metalloendopeptidase activity"/>
    <property type="evidence" value="ECO:0007669"/>
    <property type="project" value="TreeGrafter"/>
</dbReference>
<dbReference type="InterPro" id="IPR011055">
    <property type="entry name" value="Dup_hybrid_motif"/>
</dbReference>
<dbReference type="EMBL" id="JAESIY010000009">
    <property type="protein sequence ID" value="MBL3657815.1"/>
    <property type="molecule type" value="Genomic_DNA"/>
</dbReference>
<gene>
    <name evidence="2" type="ORF">JL102_16820</name>
</gene>
<comment type="caution">
    <text evidence="2">The sequence shown here is derived from an EMBL/GenBank/DDBJ whole genome shotgun (WGS) entry which is preliminary data.</text>
</comment>
<dbReference type="InterPro" id="IPR050570">
    <property type="entry name" value="Cell_wall_metabolism_enzyme"/>
</dbReference>
<feature type="domain" description="SH3b" evidence="1">
    <location>
        <begin position="312"/>
        <end position="376"/>
    </location>
</feature>
<keyword evidence="3" id="KW-1185">Reference proteome</keyword>
<dbReference type="Gene3D" id="2.30.30.40">
    <property type="entry name" value="SH3 Domains"/>
    <property type="match status" value="1"/>
</dbReference>
<dbReference type="RefSeq" id="WP_202245601.1">
    <property type="nucleotide sequence ID" value="NZ_JAESIY010000009.1"/>
</dbReference>
<dbReference type="InterPro" id="IPR003646">
    <property type="entry name" value="SH3-like_bac-type"/>
</dbReference>
<dbReference type="SMART" id="SM00287">
    <property type="entry name" value="SH3b"/>
    <property type="match status" value="1"/>
</dbReference>
<dbReference type="PROSITE" id="PS51257">
    <property type="entry name" value="PROKAR_LIPOPROTEIN"/>
    <property type="match status" value="1"/>
</dbReference>
<accession>A0A937F8T2</accession>
<dbReference type="AlphaFoldDB" id="A0A937F8T2"/>
<dbReference type="PANTHER" id="PTHR21666">
    <property type="entry name" value="PEPTIDASE-RELATED"/>
    <property type="match status" value="1"/>
</dbReference>
<dbReference type="Gene3D" id="2.70.70.10">
    <property type="entry name" value="Glucose Permease (Domain IIA)"/>
    <property type="match status" value="1"/>
</dbReference>
<dbReference type="InterPro" id="IPR016047">
    <property type="entry name" value="M23ase_b-sheet_dom"/>
</dbReference>
<dbReference type="Proteomes" id="UP000659388">
    <property type="component" value="Unassembled WGS sequence"/>
</dbReference>
<dbReference type="Pfam" id="PF01551">
    <property type="entry name" value="Peptidase_M23"/>
    <property type="match status" value="1"/>
</dbReference>
<dbReference type="SUPFAM" id="SSF51261">
    <property type="entry name" value="Duplicated hybrid motif"/>
    <property type="match status" value="1"/>
</dbReference>
<dbReference type="PROSITE" id="PS51781">
    <property type="entry name" value="SH3B"/>
    <property type="match status" value="1"/>
</dbReference>